<dbReference type="OrthoDB" id="9790554at2"/>
<sequence>MTTIYHNPRCGTSRNVLRTLQDRGITPTIIEYLETPLSSGELQGLIRNAGLAVRDAIRNKEPLFDELGLGDPALTDGQLLDAIAAHPILLNRPFVVTEKGTRLCRPATAVEEIL</sequence>
<dbReference type="InterPro" id="IPR036249">
    <property type="entry name" value="Thioredoxin-like_sf"/>
</dbReference>
<dbReference type="InterPro" id="IPR006659">
    <property type="entry name" value="Arsenate_reductase"/>
</dbReference>
<comment type="caution">
    <text evidence="8">The sequence shown here is derived from an EMBL/GenBank/DDBJ whole genome shotgun (WGS) entry which is preliminary data.</text>
</comment>
<dbReference type="EC" id="1.20.4.1" evidence="4 7"/>
<keyword evidence="3 7" id="KW-0560">Oxidoreductase</keyword>
<dbReference type="SUPFAM" id="SSF52833">
    <property type="entry name" value="Thioredoxin-like"/>
    <property type="match status" value="1"/>
</dbReference>
<reference evidence="8 9" key="1">
    <citation type="submission" date="2017-10" db="EMBL/GenBank/DDBJ databases">
        <title>Two draft genome sequences of Pusillimonas sp. strains isolated from a nitrate- and radionuclide-contaminated groundwater in Russia.</title>
        <authorList>
            <person name="Grouzdev D.S."/>
            <person name="Tourova T.P."/>
            <person name="Goeva M.A."/>
            <person name="Babich T.L."/>
            <person name="Sokolova D.S."/>
            <person name="Abdullin R."/>
            <person name="Poltaraus A.B."/>
            <person name="Toshchakov S.V."/>
            <person name="Nazina T.N."/>
        </authorList>
    </citation>
    <scope>NUCLEOTIDE SEQUENCE [LARGE SCALE GENOMIC DNA]</scope>
    <source>
        <strain evidence="8 9">JR1/69-2-13</strain>
    </source>
</reference>
<comment type="similarity">
    <text evidence="1 6 7">Belongs to the ArsC family.</text>
</comment>
<organism evidence="8 9">
    <name type="scientific">Pollutimonas nitritireducens</name>
    <dbReference type="NCBI Taxonomy" id="2045209"/>
    <lineage>
        <taxon>Bacteria</taxon>
        <taxon>Pseudomonadati</taxon>
        <taxon>Pseudomonadota</taxon>
        <taxon>Betaproteobacteria</taxon>
        <taxon>Burkholderiales</taxon>
        <taxon>Alcaligenaceae</taxon>
        <taxon>Pollutimonas</taxon>
    </lineage>
</organism>
<evidence type="ECO:0000256" key="4">
    <source>
        <dbReference type="ARBA" id="ARBA00038969"/>
    </source>
</evidence>
<dbReference type="EMBL" id="PDNV01000005">
    <property type="protein sequence ID" value="PLC54380.1"/>
    <property type="molecule type" value="Genomic_DNA"/>
</dbReference>
<dbReference type="PROSITE" id="PS51353">
    <property type="entry name" value="ARSC"/>
    <property type="match status" value="1"/>
</dbReference>
<dbReference type="Proteomes" id="UP000234328">
    <property type="component" value="Unassembled WGS sequence"/>
</dbReference>
<protein>
    <recommendedName>
        <fullName evidence="5 7">Arsenate reductase</fullName>
        <ecNumber evidence="4 7">1.20.4.1</ecNumber>
    </recommendedName>
</protein>
<evidence type="ECO:0000256" key="1">
    <source>
        <dbReference type="ARBA" id="ARBA00007198"/>
    </source>
</evidence>
<dbReference type="PANTHER" id="PTHR30041">
    <property type="entry name" value="ARSENATE REDUCTASE"/>
    <property type="match status" value="1"/>
</dbReference>
<proteinExistence type="inferred from homology"/>
<dbReference type="Pfam" id="PF03960">
    <property type="entry name" value="ArsC"/>
    <property type="match status" value="1"/>
</dbReference>
<evidence type="ECO:0000256" key="5">
    <source>
        <dbReference type="ARBA" id="ARBA00039879"/>
    </source>
</evidence>
<comment type="catalytic activity">
    <reaction evidence="7">
        <text>[glutaredoxin]-dithiol + arsenate + glutathione + H(+) = glutathionyl-S-S-[glutaredoxin] + arsenite + H2O</text>
        <dbReference type="Rhea" id="RHEA:22016"/>
        <dbReference type="Rhea" id="RHEA-COMP:10729"/>
        <dbReference type="Rhea" id="RHEA-COMP:17668"/>
        <dbReference type="ChEBI" id="CHEBI:15377"/>
        <dbReference type="ChEBI" id="CHEBI:15378"/>
        <dbReference type="ChEBI" id="CHEBI:29242"/>
        <dbReference type="ChEBI" id="CHEBI:29950"/>
        <dbReference type="ChEBI" id="CHEBI:48597"/>
        <dbReference type="ChEBI" id="CHEBI:57925"/>
        <dbReference type="ChEBI" id="CHEBI:146199"/>
        <dbReference type="EC" id="1.20.4.1"/>
    </reaction>
</comment>
<dbReference type="InterPro" id="IPR006660">
    <property type="entry name" value="Arsenate_reductase-like"/>
</dbReference>
<accession>A0A2N4UHA2</accession>
<evidence type="ECO:0000256" key="7">
    <source>
        <dbReference type="RuleBase" id="RU362029"/>
    </source>
</evidence>
<gene>
    <name evidence="8" type="primary">arsC</name>
    <name evidence="8" type="ORF">CR155_08800</name>
</gene>
<keyword evidence="2" id="KW-0059">Arsenical resistance</keyword>
<dbReference type="GO" id="GO:0046685">
    <property type="term" value="P:response to arsenic-containing substance"/>
    <property type="evidence" value="ECO:0007669"/>
    <property type="project" value="UniProtKB-KW"/>
</dbReference>
<dbReference type="GO" id="GO:0008794">
    <property type="term" value="F:arsenate reductase (glutaredoxin) activity"/>
    <property type="evidence" value="ECO:0007669"/>
    <property type="project" value="UniProtKB-UniRule"/>
</dbReference>
<keyword evidence="9" id="KW-1185">Reference proteome</keyword>
<dbReference type="Gene3D" id="3.40.30.10">
    <property type="entry name" value="Glutaredoxin"/>
    <property type="match status" value="1"/>
</dbReference>
<dbReference type="AlphaFoldDB" id="A0A2N4UHA2"/>
<evidence type="ECO:0000256" key="6">
    <source>
        <dbReference type="PROSITE-ProRule" id="PRU01282"/>
    </source>
</evidence>
<evidence type="ECO:0000256" key="2">
    <source>
        <dbReference type="ARBA" id="ARBA00022849"/>
    </source>
</evidence>
<dbReference type="CDD" id="cd03034">
    <property type="entry name" value="ArsC_ArsC"/>
    <property type="match status" value="1"/>
</dbReference>
<evidence type="ECO:0000256" key="3">
    <source>
        <dbReference type="ARBA" id="ARBA00023002"/>
    </source>
</evidence>
<evidence type="ECO:0000313" key="9">
    <source>
        <dbReference type="Proteomes" id="UP000234328"/>
    </source>
</evidence>
<evidence type="ECO:0000313" key="8">
    <source>
        <dbReference type="EMBL" id="PLC54380.1"/>
    </source>
</evidence>
<name>A0A2N4UHA2_9BURK</name>
<dbReference type="NCBIfam" id="TIGR00014">
    <property type="entry name" value="arsC"/>
    <property type="match status" value="1"/>
</dbReference>
<dbReference type="PANTHER" id="PTHR30041:SF5">
    <property type="entry name" value="ARSENATE REDUCTASE-RELATED"/>
    <property type="match status" value="1"/>
</dbReference>